<protein>
    <submittedName>
        <fullName evidence="1">Uncharacterized protein</fullName>
    </submittedName>
</protein>
<gene>
    <name evidence="1" type="ORF">MGWOODY_Smn1305</name>
</gene>
<organism evidence="1">
    <name type="scientific">hydrothermal vent metagenome</name>
    <dbReference type="NCBI Taxonomy" id="652676"/>
    <lineage>
        <taxon>unclassified sequences</taxon>
        <taxon>metagenomes</taxon>
        <taxon>ecological metagenomes</taxon>
    </lineage>
</organism>
<reference evidence="1" key="1">
    <citation type="submission" date="2015-10" db="EMBL/GenBank/DDBJ databases">
        <authorList>
            <person name="Gilbert D.G."/>
        </authorList>
    </citation>
    <scope>NUCLEOTIDE SEQUENCE</scope>
</reference>
<dbReference type="EMBL" id="CZQE01000069">
    <property type="protein sequence ID" value="CUS43650.1"/>
    <property type="molecule type" value="Genomic_DNA"/>
</dbReference>
<name>A0A160TFX6_9ZZZZ</name>
<proteinExistence type="predicted"/>
<evidence type="ECO:0000313" key="1">
    <source>
        <dbReference type="EMBL" id="CUS43650.1"/>
    </source>
</evidence>
<accession>A0A160TFX6</accession>
<sequence length="107" mass="11995">MIRFTAKIRRFEISASIDPVAPLGWRFWTLAGFPGDPVEPRPYGGSRCLPLAIVDIAGQPRWLCAMELDRSLWLFGSHDLFPCTEQGGADAFAQAIIDQLRHQARLL</sequence>
<dbReference type="AlphaFoldDB" id="A0A160TFX6"/>